<reference evidence="7 8" key="1">
    <citation type="submission" date="2020-08" db="EMBL/GenBank/DDBJ databases">
        <title>Genomic Encyclopedia of Type Strains, Phase IV (KMG-IV): sequencing the most valuable type-strain genomes for metagenomic binning, comparative biology and taxonomic classification.</title>
        <authorList>
            <person name="Goeker M."/>
        </authorList>
    </citation>
    <scope>NUCLEOTIDE SEQUENCE [LARGE SCALE GENOMIC DNA]</scope>
    <source>
        <strain evidence="7 8">DSM 25622</strain>
    </source>
</reference>
<feature type="transmembrane region" description="Helical" evidence="5">
    <location>
        <begin position="181"/>
        <end position="201"/>
    </location>
</feature>
<dbReference type="Proteomes" id="UP000580654">
    <property type="component" value="Unassembled WGS sequence"/>
</dbReference>
<accession>A0A840YNP2</accession>
<gene>
    <name evidence="7" type="ORF">FHS87_004748</name>
</gene>
<evidence type="ECO:0000256" key="5">
    <source>
        <dbReference type="SAM" id="Phobius"/>
    </source>
</evidence>
<feature type="transmembrane region" description="Helical" evidence="5">
    <location>
        <begin position="117"/>
        <end position="136"/>
    </location>
</feature>
<dbReference type="SUPFAM" id="SSF103481">
    <property type="entry name" value="Multidrug resistance efflux transporter EmrE"/>
    <property type="match status" value="2"/>
</dbReference>
<feature type="domain" description="EamA" evidence="6">
    <location>
        <begin position="21"/>
        <end position="104"/>
    </location>
</feature>
<evidence type="ECO:0000313" key="8">
    <source>
        <dbReference type="Proteomes" id="UP000580654"/>
    </source>
</evidence>
<evidence type="ECO:0000259" key="6">
    <source>
        <dbReference type="Pfam" id="PF00892"/>
    </source>
</evidence>
<dbReference type="GO" id="GO:0016020">
    <property type="term" value="C:membrane"/>
    <property type="evidence" value="ECO:0007669"/>
    <property type="project" value="UniProtKB-SubCell"/>
</dbReference>
<proteinExistence type="predicted"/>
<comment type="caution">
    <text evidence="7">The sequence shown here is derived from an EMBL/GenBank/DDBJ whole genome shotgun (WGS) entry which is preliminary data.</text>
</comment>
<protein>
    <submittedName>
        <fullName evidence="7">Drug/metabolite transporter (DMT)-like permease</fullName>
    </submittedName>
</protein>
<evidence type="ECO:0000256" key="4">
    <source>
        <dbReference type="ARBA" id="ARBA00023136"/>
    </source>
</evidence>
<keyword evidence="8" id="KW-1185">Reference proteome</keyword>
<dbReference type="InterPro" id="IPR050638">
    <property type="entry name" value="AA-Vitamin_Transporters"/>
</dbReference>
<feature type="transmembrane region" description="Helical" evidence="5">
    <location>
        <begin position="31"/>
        <end position="52"/>
    </location>
</feature>
<evidence type="ECO:0000256" key="1">
    <source>
        <dbReference type="ARBA" id="ARBA00004141"/>
    </source>
</evidence>
<keyword evidence="3 5" id="KW-1133">Transmembrane helix</keyword>
<keyword evidence="2 5" id="KW-0812">Transmembrane</keyword>
<dbReference type="AlphaFoldDB" id="A0A840YNP2"/>
<keyword evidence="4 5" id="KW-0472">Membrane</keyword>
<evidence type="ECO:0000256" key="2">
    <source>
        <dbReference type="ARBA" id="ARBA00022692"/>
    </source>
</evidence>
<dbReference type="EMBL" id="JACIJD010000091">
    <property type="protein sequence ID" value="MBB5696674.1"/>
    <property type="molecule type" value="Genomic_DNA"/>
</dbReference>
<organism evidence="7 8">
    <name type="scientific">Muricoccus pecuniae</name>
    <dbReference type="NCBI Taxonomy" id="693023"/>
    <lineage>
        <taxon>Bacteria</taxon>
        <taxon>Pseudomonadati</taxon>
        <taxon>Pseudomonadota</taxon>
        <taxon>Alphaproteobacteria</taxon>
        <taxon>Acetobacterales</taxon>
        <taxon>Roseomonadaceae</taxon>
        <taxon>Muricoccus</taxon>
    </lineage>
</organism>
<dbReference type="InterPro" id="IPR037185">
    <property type="entry name" value="EmrE-like"/>
</dbReference>
<feature type="transmembrane region" description="Helical" evidence="5">
    <location>
        <begin position="91"/>
        <end position="111"/>
    </location>
</feature>
<feature type="transmembrane region" description="Helical" evidence="5">
    <location>
        <begin position="213"/>
        <end position="232"/>
    </location>
</feature>
<comment type="subcellular location">
    <subcellularLocation>
        <location evidence="1">Membrane</location>
        <topology evidence="1">Multi-pass membrane protein</topology>
    </subcellularLocation>
</comment>
<name>A0A840YNP2_9PROT</name>
<feature type="domain" description="EamA" evidence="6">
    <location>
        <begin position="120"/>
        <end position="254"/>
    </location>
</feature>
<feature type="transmembrane region" description="Helical" evidence="5">
    <location>
        <begin position="58"/>
        <end position="79"/>
    </location>
</feature>
<dbReference type="PANTHER" id="PTHR32322:SF9">
    <property type="entry name" value="AMINO-ACID METABOLITE EFFLUX PUMP-RELATED"/>
    <property type="match status" value="1"/>
</dbReference>
<dbReference type="PANTHER" id="PTHR32322">
    <property type="entry name" value="INNER MEMBRANE TRANSPORTER"/>
    <property type="match status" value="1"/>
</dbReference>
<dbReference type="Pfam" id="PF00892">
    <property type="entry name" value="EamA"/>
    <property type="match status" value="2"/>
</dbReference>
<dbReference type="InterPro" id="IPR000620">
    <property type="entry name" value="EamA_dom"/>
</dbReference>
<evidence type="ECO:0000313" key="7">
    <source>
        <dbReference type="EMBL" id="MBB5696674.1"/>
    </source>
</evidence>
<sequence length="276" mass="28816">MADFASEQAADIVGIPMLRIMGQRMPAGRDAWIAFLGMGLLNNALPFGLIVWGQQHVAGGLASILNATTPLFTVLVAHLLTPDEKLTPFKLAGVVVGFVGAVSMIGPDALLGPGVAITAQLACLAAALTYAFAAIFGRRFRRMGIAPMATATGQVCASTLLLLPLVLVVDRPWELAAPGAVTWGAAVGVGLLSTALAYVLYFRILAAAGATNLALVTFLIPVSAILLGWLVLGEMLWPRHFGGMALIGAGLACIDRRLPRLLLGSRRREGSTHATD</sequence>
<evidence type="ECO:0000256" key="3">
    <source>
        <dbReference type="ARBA" id="ARBA00022989"/>
    </source>
</evidence>
<feature type="transmembrane region" description="Helical" evidence="5">
    <location>
        <begin position="148"/>
        <end position="169"/>
    </location>
</feature>